<reference evidence="2 3" key="1">
    <citation type="submission" date="2020-12" db="EMBL/GenBank/DDBJ databases">
        <authorList>
            <person name="Awala S.I."/>
            <person name="Gwak J.-H."/>
            <person name="Kim S.-J."/>
            <person name="Rhee S.-K."/>
        </authorList>
    </citation>
    <scope>NUCLEOTIDE SEQUENCE [LARGE SCALE GENOMIC DNA]</scope>
    <source>
        <strain evidence="2 3">IT5</strain>
    </source>
</reference>
<keyword evidence="3" id="KW-1185">Reference proteome</keyword>
<dbReference type="PANTHER" id="PTHR36973">
    <property type="entry name" value="SLL1456 PROTEIN-RELATED"/>
    <property type="match status" value="1"/>
</dbReference>
<dbReference type="EMBL" id="CP065956">
    <property type="protein sequence ID" value="QSR86404.1"/>
    <property type="molecule type" value="Genomic_DNA"/>
</dbReference>
<dbReference type="NCBIfam" id="TIGR01444">
    <property type="entry name" value="fkbM_fam"/>
    <property type="match status" value="1"/>
</dbReference>
<feature type="domain" description="Methyltransferase FkbM" evidence="1">
    <location>
        <begin position="47"/>
        <end position="215"/>
    </location>
</feature>
<dbReference type="Pfam" id="PF05050">
    <property type="entry name" value="Methyltransf_21"/>
    <property type="match status" value="1"/>
</dbReference>
<keyword evidence="2" id="KW-0489">Methyltransferase</keyword>
<dbReference type="InterPro" id="IPR006342">
    <property type="entry name" value="FkbM_mtfrase"/>
</dbReference>
<dbReference type="SUPFAM" id="SSF53335">
    <property type="entry name" value="S-adenosyl-L-methionine-dependent methyltransferases"/>
    <property type="match status" value="1"/>
</dbReference>
<protein>
    <submittedName>
        <fullName evidence="2">FkbM family methyltransferase</fullName>
    </submittedName>
</protein>
<proteinExistence type="predicted"/>
<gene>
    <name evidence="2" type="ORF">EM20IM_07855</name>
</gene>
<accession>A0ABX7PTU6</accession>
<evidence type="ECO:0000313" key="2">
    <source>
        <dbReference type="EMBL" id="QSR86404.1"/>
    </source>
</evidence>
<dbReference type="PANTHER" id="PTHR36973:SF4">
    <property type="entry name" value="NODULATION PROTEIN"/>
    <property type="match status" value="1"/>
</dbReference>
<keyword evidence="2" id="KW-0808">Transferase</keyword>
<organism evidence="2 3">
    <name type="scientific">Candidatus Methylacidiphilum infernorum</name>
    <dbReference type="NCBI Taxonomy" id="511746"/>
    <lineage>
        <taxon>Bacteria</taxon>
        <taxon>Pseudomonadati</taxon>
        <taxon>Verrucomicrobiota</taxon>
        <taxon>Methylacidiphilae</taxon>
        <taxon>Methylacidiphilales</taxon>
        <taxon>Methylacidiphilaceae</taxon>
        <taxon>Methylacidiphilum (ex Ratnadevi et al. 2023)</taxon>
    </lineage>
</organism>
<sequence>MNLFEKLTKFYMNVINKNSWKGLRYGVFAGTEHEPVLRDLNCLTVIDIGANRGQFSLAARHLFPKAAIYAFEPLPNPAAIFKKVFKDDPLVQLIQSGIGKTRELRTIHISYKDDSSSFLPIGENQLRLFPGTGHKESKEVEIGPLSLWITAKSIKKPALLKIDVQGFELEVLKGSEELLDLFDYIYVESSFCELYLGQALADEIIAFLFSRQFRLKGIYNLFYDKRGKPVQGDFFFTKS</sequence>
<evidence type="ECO:0000313" key="3">
    <source>
        <dbReference type="Proteomes" id="UP000663088"/>
    </source>
</evidence>
<dbReference type="Gene3D" id="3.40.50.150">
    <property type="entry name" value="Vaccinia Virus protein VP39"/>
    <property type="match status" value="1"/>
</dbReference>
<evidence type="ECO:0000259" key="1">
    <source>
        <dbReference type="Pfam" id="PF05050"/>
    </source>
</evidence>
<dbReference type="Proteomes" id="UP000663088">
    <property type="component" value="Chromosome"/>
</dbReference>
<dbReference type="GO" id="GO:0032259">
    <property type="term" value="P:methylation"/>
    <property type="evidence" value="ECO:0007669"/>
    <property type="project" value="UniProtKB-KW"/>
</dbReference>
<name>A0ABX7PTU6_9BACT</name>
<dbReference type="InterPro" id="IPR053188">
    <property type="entry name" value="FkbM_Methyltransferase"/>
</dbReference>
<dbReference type="InterPro" id="IPR029063">
    <property type="entry name" value="SAM-dependent_MTases_sf"/>
</dbReference>
<dbReference type="GO" id="GO:0008168">
    <property type="term" value="F:methyltransferase activity"/>
    <property type="evidence" value="ECO:0007669"/>
    <property type="project" value="UniProtKB-KW"/>
</dbReference>
<dbReference type="RefSeq" id="WP_206845650.1">
    <property type="nucleotide sequence ID" value="NZ_CP065956.1"/>
</dbReference>